<dbReference type="PANTHER" id="PTHR42919:SF8">
    <property type="entry name" value="N-ALPHA-ACETYLTRANSFERASE 50"/>
    <property type="match status" value="1"/>
</dbReference>
<dbReference type="CDD" id="cd04301">
    <property type="entry name" value="NAT_SF"/>
    <property type="match status" value="1"/>
</dbReference>
<feature type="domain" description="N-acetyltransferase" evidence="3">
    <location>
        <begin position="9"/>
        <end position="155"/>
    </location>
</feature>
<dbReference type="SUPFAM" id="SSF55729">
    <property type="entry name" value="Acyl-CoA N-acyltransferases (Nat)"/>
    <property type="match status" value="1"/>
</dbReference>
<dbReference type="InterPro" id="IPR051556">
    <property type="entry name" value="N-term/lysine_N-AcTrnsfr"/>
</dbReference>
<gene>
    <name evidence="4" type="ORF">DFP90_103295</name>
</gene>
<dbReference type="Pfam" id="PF00583">
    <property type="entry name" value="Acetyltransf_1"/>
    <property type="match status" value="1"/>
</dbReference>
<sequence length="160" mass="17440">MSRVAKLAVTCEALDRGQVPIATAIYARAFDEPWPEAAIADLLKGAGCWGLIASVGGEPVGFTLCRSVLDEVEILTFAVDPERRRLGIGRTMLEEVIRISVKSADSLYLEVGTDNPAALGLYLAAGFKEIGRRKNYYRRADRSLVDALIMRRDLAIGGQQ</sequence>
<evidence type="ECO:0000313" key="5">
    <source>
        <dbReference type="Proteomes" id="UP000256845"/>
    </source>
</evidence>
<organism evidence="4 5">
    <name type="scientific">Aestuariispira insulae</name>
    <dbReference type="NCBI Taxonomy" id="1461337"/>
    <lineage>
        <taxon>Bacteria</taxon>
        <taxon>Pseudomonadati</taxon>
        <taxon>Pseudomonadota</taxon>
        <taxon>Alphaproteobacteria</taxon>
        <taxon>Rhodospirillales</taxon>
        <taxon>Kiloniellaceae</taxon>
        <taxon>Aestuariispira</taxon>
    </lineage>
</organism>
<evidence type="ECO:0000259" key="3">
    <source>
        <dbReference type="PROSITE" id="PS51186"/>
    </source>
</evidence>
<keyword evidence="1 4" id="KW-0808">Transferase</keyword>
<dbReference type="Gene3D" id="3.40.630.30">
    <property type="match status" value="1"/>
</dbReference>
<comment type="caution">
    <text evidence="4">The sequence shown here is derived from an EMBL/GenBank/DDBJ whole genome shotgun (WGS) entry which is preliminary data.</text>
</comment>
<proteinExistence type="predicted"/>
<dbReference type="InterPro" id="IPR000182">
    <property type="entry name" value="GNAT_dom"/>
</dbReference>
<dbReference type="PROSITE" id="PS51186">
    <property type="entry name" value="GNAT"/>
    <property type="match status" value="1"/>
</dbReference>
<dbReference type="NCBIfam" id="TIGR01575">
    <property type="entry name" value="rimI"/>
    <property type="match status" value="1"/>
</dbReference>
<dbReference type="AlphaFoldDB" id="A0A3D9HPQ3"/>
<dbReference type="OrthoDB" id="9804026at2"/>
<evidence type="ECO:0000256" key="2">
    <source>
        <dbReference type="ARBA" id="ARBA00023315"/>
    </source>
</evidence>
<dbReference type="EMBL" id="QRDW01000003">
    <property type="protein sequence ID" value="RED51493.1"/>
    <property type="molecule type" value="Genomic_DNA"/>
</dbReference>
<evidence type="ECO:0000313" key="4">
    <source>
        <dbReference type="EMBL" id="RED51493.1"/>
    </source>
</evidence>
<accession>A0A3D9HPQ3</accession>
<dbReference type="InterPro" id="IPR006464">
    <property type="entry name" value="AcTrfase_RimI/Ard1"/>
</dbReference>
<reference evidence="4 5" key="1">
    <citation type="submission" date="2018-07" db="EMBL/GenBank/DDBJ databases">
        <title>Genomic Encyclopedia of Type Strains, Phase III (KMG-III): the genomes of soil and plant-associated and newly described type strains.</title>
        <authorList>
            <person name="Whitman W."/>
        </authorList>
    </citation>
    <scope>NUCLEOTIDE SEQUENCE [LARGE SCALE GENOMIC DNA]</scope>
    <source>
        <strain evidence="4 5">CECT 8488</strain>
    </source>
</reference>
<dbReference type="Proteomes" id="UP000256845">
    <property type="component" value="Unassembled WGS sequence"/>
</dbReference>
<keyword evidence="2" id="KW-0012">Acyltransferase</keyword>
<keyword evidence="5" id="KW-1185">Reference proteome</keyword>
<protein>
    <submittedName>
        <fullName evidence="4">Ribosomal-protein-alanine N-acetyltransferase</fullName>
    </submittedName>
</protein>
<evidence type="ECO:0000256" key="1">
    <source>
        <dbReference type="ARBA" id="ARBA00022679"/>
    </source>
</evidence>
<dbReference type="PANTHER" id="PTHR42919">
    <property type="entry name" value="N-ALPHA-ACETYLTRANSFERASE"/>
    <property type="match status" value="1"/>
</dbReference>
<dbReference type="InterPro" id="IPR016181">
    <property type="entry name" value="Acyl_CoA_acyltransferase"/>
</dbReference>
<name>A0A3D9HPQ3_9PROT</name>
<dbReference type="GO" id="GO:0008080">
    <property type="term" value="F:N-acetyltransferase activity"/>
    <property type="evidence" value="ECO:0007669"/>
    <property type="project" value="InterPro"/>
</dbReference>